<evidence type="ECO:0000313" key="2">
    <source>
        <dbReference type="Proteomes" id="UP000214618"/>
    </source>
</evidence>
<dbReference type="PIRSF" id="PIRSF010372">
    <property type="entry name" value="PaiB"/>
    <property type="match status" value="1"/>
</dbReference>
<evidence type="ECO:0000313" key="1">
    <source>
        <dbReference type="EMBL" id="ASS95307.1"/>
    </source>
</evidence>
<dbReference type="Pfam" id="PF04299">
    <property type="entry name" value="FMN_bind_2"/>
    <property type="match status" value="1"/>
</dbReference>
<reference evidence="1 2" key="1">
    <citation type="submission" date="2016-10" db="EMBL/GenBank/DDBJ databases">
        <title>The whole genome sequencing and assembly of Bacillus simplex DSM 1321 strain.</title>
        <authorList>
            <person name="Park M.-K."/>
            <person name="Lee Y.-J."/>
            <person name="Yi H."/>
            <person name="Bahn Y.-S."/>
            <person name="Kim J.F."/>
            <person name="Lee D.-W."/>
        </authorList>
    </citation>
    <scope>NUCLEOTIDE SEQUENCE [LARGE SCALE GENOMIC DNA]</scope>
    <source>
        <strain evidence="1 2">DSM 1321</strain>
    </source>
</reference>
<name>A0A223EJ81_9BACI</name>
<dbReference type="RefSeq" id="WP_063236372.1">
    <property type="nucleotide sequence ID" value="NZ_BCVO01000048.1"/>
</dbReference>
<dbReference type="PANTHER" id="PTHR35802:SF1">
    <property type="entry name" value="PROTEASE SYNTHASE AND SPORULATION PROTEIN PAI 2"/>
    <property type="match status" value="1"/>
</dbReference>
<accession>A0A223EJ81</accession>
<dbReference type="SUPFAM" id="SSF50475">
    <property type="entry name" value="FMN-binding split barrel"/>
    <property type="match status" value="1"/>
</dbReference>
<proteinExistence type="predicted"/>
<protein>
    <submittedName>
        <fullName evidence="1">Transcriptional regulator</fullName>
    </submittedName>
</protein>
<dbReference type="GeneID" id="56474293"/>
<dbReference type="Gene3D" id="2.30.110.10">
    <property type="entry name" value="Electron Transport, Fmn-binding Protein, Chain A"/>
    <property type="match status" value="1"/>
</dbReference>
<dbReference type="AlphaFoldDB" id="A0A223EJ81"/>
<organism evidence="1 2">
    <name type="scientific">Peribacillus simplex NBRC 15720 = DSM 1321</name>
    <dbReference type="NCBI Taxonomy" id="1349754"/>
    <lineage>
        <taxon>Bacteria</taxon>
        <taxon>Bacillati</taxon>
        <taxon>Bacillota</taxon>
        <taxon>Bacilli</taxon>
        <taxon>Bacillales</taxon>
        <taxon>Bacillaceae</taxon>
        <taxon>Peribacillus</taxon>
    </lineage>
</organism>
<dbReference type="EMBL" id="CP017704">
    <property type="protein sequence ID" value="ASS95307.1"/>
    <property type="molecule type" value="Genomic_DNA"/>
</dbReference>
<dbReference type="Proteomes" id="UP000214618">
    <property type="component" value="Chromosome"/>
</dbReference>
<dbReference type="InterPro" id="IPR007396">
    <property type="entry name" value="TR_PAI2-type"/>
</dbReference>
<dbReference type="OrthoDB" id="9794948at2"/>
<gene>
    <name evidence="1" type="ORF">BS1321_16150</name>
</gene>
<sequence length="204" mass="23602">MYIPKQFEIKELAVAYDVIEENGFATLCSMHEGIPFATHLPLLLNKEKNYLYGHFARSNPQWKDIKNQTVLAVFHGPHCYISSSWYETNQAVPTWNYETVHVYGEAELIEDEQELTDSLHDMVLKYEAPDSSYELQDLDADFLAGMSKGIQGFKIKINKIEGKAKLSQNHSLHRQELVINHLEQIQNTDEQKISFLMKANLKKR</sequence>
<dbReference type="PANTHER" id="PTHR35802">
    <property type="entry name" value="PROTEASE SYNTHASE AND SPORULATION PROTEIN PAI 2"/>
    <property type="match status" value="1"/>
</dbReference>
<dbReference type="InterPro" id="IPR012349">
    <property type="entry name" value="Split_barrel_FMN-bd"/>
</dbReference>